<sequence>MTAFAPPIASATPQTDADIALARALYVTRTAPEILNSDIFQEALQKVALVGPSYKRLAPQAVRGPMLKAEVKSVRDDISTFRGPVERFGTTVVSDGATDGSRRPIINLLDVNGEIVEFVKAIDCTGLTKNKEYIAKLVVDYIKGLEDPRRVVQVLMDNATRGSPLIEAECPWLVVGPCEPHVGSLEVKDICNLPFFKEVKRKVAVVRRFILSHQKPLAVFKSLASGMLHAPAGTRMGTTYYEFQDVIKQKDAIAGAMGSREVQEYVIANKTQRATPESSTLLELYTEAKTFATDIELYQRIELAQAVLQPIVMCIRLSDSDRPTASKIQYTKYQVQEKLKTVTVEAGKEPWAEGEYDWDAIMQEVIAIHRYRWDYGYTIVQGTGYLLDPEYVDMDQHQDPETMEAFRSFVEKCYVFPDALPEEATEAEMLAHEKERDEVMRQRAACDLQLLEYKMKRGVFARDVVWENAKNISAVDFWFLYGNCVRELQYVGMRATAQVSGAGSSERLHKLMNTIEDKKRNRLKWDNVEDFMYVAHNAVEVRKRKRVRYETNAIPWADPLEENAEWEDAWQDAHVQVEQALAAGRANMQTTAQARGERVSRSANRRREPRPDNQAEGSTESRTTFGRLVKRPDIFVA</sequence>
<evidence type="ECO:0000259" key="2">
    <source>
        <dbReference type="Pfam" id="PF04937"/>
    </source>
</evidence>
<accession>A0AAE0C1I5</accession>
<dbReference type="Pfam" id="PF04937">
    <property type="entry name" value="DUF659"/>
    <property type="match status" value="1"/>
</dbReference>
<dbReference type="PANTHER" id="PTHR32166:SF123">
    <property type="entry name" value="BED-TYPE DOMAIN-CONTAINING PROTEIN"/>
    <property type="match status" value="1"/>
</dbReference>
<protein>
    <recommendedName>
        <fullName evidence="2">DUF659 domain-containing protein</fullName>
    </recommendedName>
</protein>
<dbReference type="AlphaFoldDB" id="A0AAE0C1I5"/>
<dbReference type="InterPro" id="IPR012337">
    <property type="entry name" value="RNaseH-like_sf"/>
</dbReference>
<gene>
    <name evidence="3" type="ORF">CYMTET_43742</name>
</gene>
<feature type="compositionally biased region" description="Polar residues" evidence="1">
    <location>
        <begin position="615"/>
        <end position="624"/>
    </location>
</feature>
<feature type="compositionally biased region" description="Basic and acidic residues" evidence="1">
    <location>
        <begin position="595"/>
        <end position="613"/>
    </location>
</feature>
<evidence type="ECO:0000256" key="1">
    <source>
        <dbReference type="SAM" id="MobiDB-lite"/>
    </source>
</evidence>
<dbReference type="SUPFAM" id="SSF53098">
    <property type="entry name" value="Ribonuclease H-like"/>
    <property type="match status" value="1"/>
</dbReference>
<feature type="region of interest" description="Disordered" evidence="1">
    <location>
        <begin position="588"/>
        <end position="624"/>
    </location>
</feature>
<feature type="domain" description="DUF659" evidence="2">
    <location>
        <begin position="60"/>
        <end position="203"/>
    </location>
</feature>
<organism evidence="3 4">
    <name type="scientific">Cymbomonas tetramitiformis</name>
    <dbReference type="NCBI Taxonomy" id="36881"/>
    <lineage>
        <taxon>Eukaryota</taxon>
        <taxon>Viridiplantae</taxon>
        <taxon>Chlorophyta</taxon>
        <taxon>Pyramimonadophyceae</taxon>
        <taxon>Pyramimonadales</taxon>
        <taxon>Pyramimonadaceae</taxon>
        <taxon>Cymbomonas</taxon>
    </lineage>
</organism>
<keyword evidence="4" id="KW-1185">Reference proteome</keyword>
<proteinExistence type="predicted"/>
<dbReference type="Proteomes" id="UP001190700">
    <property type="component" value="Unassembled WGS sequence"/>
</dbReference>
<evidence type="ECO:0000313" key="4">
    <source>
        <dbReference type="Proteomes" id="UP001190700"/>
    </source>
</evidence>
<dbReference type="EMBL" id="LGRX02029533">
    <property type="protein sequence ID" value="KAK3246736.1"/>
    <property type="molecule type" value="Genomic_DNA"/>
</dbReference>
<reference evidence="3 4" key="1">
    <citation type="journal article" date="2015" name="Genome Biol. Evol.">
        <title>Comparative Genomics of a Bacterivorous Green Alga Reveals Evolutionary Causalities and Consequences of Phago-Mixotrophic Mode of Nutrition.</title>
        <authorList>
            <person name="Burns J.A."/>
            <person name="Paasch A."/>
            <person name="Narechania A."/>
            <person name="Kim E."/>
        </authorList>
    </citation>
    <scope>NUCLEOTIDE SEQUENCE [LARGE SCALE GENOMIC DNA]</scope>
    <source>
        <strain evidence="3 4">PLY_AMNH</strain>
    </source>
</reference>
<comment type="caution">
    <text evidence="3">The sequence shown here is derived from an EMBL/GenBank/DDBJ whole genome shotgun (WGS) entry which is preliminary data.</text>
</comment>
<evidence type="ECO:0000313" key="3">
    <source>
        <dbReference type="EMBL" id="KAK3246736.1"/>
    </source>
</evidence>
<dbReference type="PANTHER" id="PTHR32166">
    <property type="entry name" value="OSJNBA0013A04.12 PROTEIN"/>
    <property type="match status" value="1"/>
</dbReference>
<dbReference type="InterPro" id="IPR007021">
    <property type="entry name" value="DUF659"/>
</dbReference>
<name>A0AAE0C1I5_9CHLO</name>